<gene>
    <name evidence="2" type="ORF">GCM10023171_10650</name>
</gene>
<feature type="transmembrane region" description="Helical" evidence="1">
    <location>
        <begin position="140"/>
        <end position="161"/>
    </location>
</feature>
<feature type="transmembrane region" description="Helical" evidence="1">
    <location>
        <begin position="106"/>
        <end position="128"/>
    </location>
</feature>
<evidence type="ECO:0000313" key="3">
    <source>
        <dbReference type="Proteomes" id="UP001500731"/>
    </source>
</evidence>
<keyword evidence="1" id="KW-1133">Transmembrane helix</keyword>
<evidence type="ECO:0000256" key="1">
    <source>
        <dbReference type="SAM" id="Phobius"/>
    </source>
</evidence>
<evidence type="ECO:0008006" key="4">
    <source>
        <dbReference type="Google" id="ProtNLM"/>
    </source>
</evidence>
<reference evidence="3" key="1">
    <citation type="journal article" date="2019" name="Int. J. Syst. Evol. Microbiol.">
        <title>The Global Catalogue of Microorganisms (GCM) 10K type strain sequencing project: providing services to taxonomists for standard genome sequencing and annotation.</title>
        <authorList>
            <consortium name="The Broad Institute Genomics Platform"/>
            <consortium name="The Broad Institute Genome Sequencing Center for Infectious Disease"/>
            <person name="Wu L."/>
            <person name="Ma J."/>
        </authorList>
    </citation>
    <scope>NUCLEOTIDE SEQUENCE [LARGE SCALE GENOMIC DNA]</scope>
    <source>
        <strain evidence="3">JCM 17839</strain>
    </source>
</reference>
<comment type="caution">
    <text evidence="2">The sequence shown here is derived from an EMBL/GenBank/DDBJ whole genome shotgun (WGS) entry which is preliminary data.</text>
</comment>
<keyword evidence="1" id="KW-0472">Membrane</keyword>
<evidence type="ECO:0000313" key="2">
    <source>
        <dbReference type="EMBL" id="GAA4481779.1"/>
    </source>
</evidence>
<proteinExistence type="predicted"/>
<sequence length="186" mass="19654">MSEAAAAEDRARAEGHQIQACLGLGVTVIAGGIITSDIKVLDVSLVASIVVFSIWLLALIGTLHWSEMTAFATKRSVAEGRVASLLEGHDAELYRGLLNETRFGRFWWAGLLATILICSCVFGYTFVLKFSEALKPLAGWQTPAVGLGTVVAILTVVLVVASGLSRRRAILNHAASVPQSAAPPIA</sequence>
<organism evidence="2 3">
    <name type="scientific">Microbacterium panaciterrae</name>
    <dbReference type="NCBI Taxonomy" id="985759"/>
    <lineage>
        <taxon>Bacteria</taxon>
        <taxon>Bacillati</taxon>
        <taxon>Actinomycetota</taxon>
        <taxon>Actinomycetes</taxon>
        <taxon>Micrococcales</taxon>
        <taxon>Microbacteriaceae</taxon>
        <taxon>Microbacterium</taxon>
    </lineage>
</organism>
<dbReference type="EMBL" id="BAABGP010000008">
    <property type="protein sequence ID" value="GAA4481779.1"/>
    <property type="molecule type" value="Genomic_DNA"/>
</dbReference>
<feature type="transmembrane region" description="Helical" evidence="1">
    <location>
        <begin position="44"/>
        <end position="65"/>
    </location>
</feature>
<keyword evidence="3" id="KW-1185">Reference proteome</keyword>
<keyword evidence="1" id="KW-0812">Transmembrane</keyword>
<feature type="transmembrane region" description="Helical" evidence="1">
    <location>
        <begin position="20"/>
        <end position="38"/>
    </location>
</feature>
<protein>
    <recommendedName>
        <fullName evidence="4">DUF2975 domain-containing protein</fullName>
    </recommendedName>
</protein>
<accession>A0ABP8P7G7</accession>
<dbReference type="Proteomes" id="UP001500731">
    <property type="component" value="Unassembled WGS sequence"/>
</dbReference>
<name>A0ABP8P7G7_9MICO</name>